<name>A0A1E3VDS2_9HYPH</name>
<dbReference type="Pfam" id="PF13508">
    <property type="entry name" value="Acetyltransf_7"/>
    <property type="match status" value="1"/>
</dbReference>
<sequence length="164" mass="18454">MRNSPACPARCRDADLADMAVCAGILSSWIDATPWMPRVHSTGEVERYYRETVFAERSVVVAEREVEIAGFLTFSDDHLVTALYVDERHRGTGVGAALLGVAKKRSGTELRLWTFEHNTRAQRFYVREGFVPAGRTAGENEEGLPDILYLWRAELPRGREAFHA</sequence>
<dbReference type="CDD" id="cd04301">
    <property type="entry name" value="NAT_SF"/>
    <property type="match status" value="1"/>
</dbReference>
<dbReference type="PROSITE" id="PS51186">
    <property type="entry name" value="GNAT"/>
    <property type="match status" value="1"/>
</dbReference>
<evidence type="ECO:0000313" key="4">
    <source>
        <dbReference type="EMBL" id="ODR91674.1"/>
    </source>
</evidence>
<keyword evidence="1 4" id="KW-0808">Transferase</keyword>
<proteinExistence type="predicted"/>
<dbReference type="STRING" id="1752398.A8M32_09545"/>
<evidence type="ECO:0000259" key="3">
    <source>
        <dbReference type="PROSITE" id="PS51186"/>
    </source>
</evidence>
<keyword evidence="5" id="KW-1185">Reference proteome</keyword>
<dbReference type="InterPro" id="IPR016181">
    <property type="entry name" value="Acyl_CoA_acyltransferase"/>
</dbReference>
<dbReference type="InterPro" id="IPR000182">
    <property type="entry name" value="GNAT_dom"/>
</dbReference>
<dbReference type="SUPFAM" id="SSF55729">
    <property type="entry name" value="Acyl-CoA N-acyltransferases (Nat)"/>
    <property type="match status" value="1"/>
</dbReference>
<evidence type="ECO:0000256" key="2">
    <source>
        <dbReference type="ARBA" id="ARBA00023315"/>
    </source>
</evidence>
<reference evidence="5" key="1">
    <citation type="submission" date="2016-05" db="EMBL/GenBank/DDBJ databases">
        <authorList>
            <person name="Li Y."/>
        </authorList>
    </citation>
    <scope>NUCLEOTIDE SEQUENCE [LARGE SCALE GENOMIC DNA]</scope>
    <source>
        <strain evidence="5">YIC4027</strain>
    </source>
</reference>
<feature type="domain" description="N-acetyltransferase" evidence="3">
    <location>
        <begin position="9"/>
        <end position="151"/>
    </location>
</feature>
<dbReference type="AlphaFoldDB" id="A0A1E3VDS2"/>
<gene>
    <name evidence="4" type="ORF">A8M32_09545</name>
</gene>
<dbReference type="Gene3D" id="3.40.630.30">
    <property type="match status" value="1"/>
</dbReference>
<dbReference type="PANTHER" id="PTHR43877">
    <property type="entry name" value="AMINOALKYLPHOSPHONATE N-ACETYLTRANSFERASE-RELATED-RELATED"/>
    <property type="match status" value="1"/>
</dbReference>
<dbReference type="Proteomes" id="UP000094342">
    <property type="component" value="Unassembled WGS sequence"/>
</dbReference>
<accession>A0A1E3VDS2</accession>
<dbReference type="InterPro" id="IPR050832">
    <property type="entry name" value="Bact_Acetyltransf"/>
</dbReference>
<dbReference type="OrthoDB" id="9797417at2"/>
<dbReference type="GO" id="GO:0016747">
    <property type="term" value="F:acyltransferase activity, transferring groups other than amino-acyl groups"/>
    <property type="evidence" value="ECO:0007669"/>
    <property type="project" value="InterPro"/>
</dbReference>
<keyword evidence="2" id="KW-0012">Acyltransferase</keyword>
<dbReference type="PANTHER" id="PTHR43877:SF2">
    <property type="entry name" value="AMINOALKYLPHOSPHONATE N-ACETYLTRANSFERASE-RELATED"/>
    <property type="match status" value="1"/>
</dbReference>
<evidence type="ECO:0000256" key="1">
    <source>
        <dbReference type="ARBA" id="ARBA00022679"/>
    </source>
</evidence>
<evidence type="ECO:0000313" key="5">
    <source>
        <dbReference type="Proteomes" id="UP000094342"/>
    </source>
</evidence>
<protein>
    <submittedName>
        <fullName evidence="4">GCN5 family acetyltransferase</fullName>
    </submittedName>
</protein>
<organism evidence="4 5">
    <name type="scientific">Sinorhizobium alkalisoli</name>
    <dbReference type="NCBI Taxonomy" id="1752398"/>
    <lineage>
        <taxon>Bacteria</taxon>
        <taxon>Pseudomonadati</taxon>
        <taxon>Pseudomonadota</taxon>
        <taxon>Alphaproteobacteria</taxon>
        <taxon>Hyphomicrobiales</taxon>
        <taxon>Rhizobiaceae</taxon>
        <taxon>Sinorhizobium/Ensifer group</taxon>
        <taxon>Sinorhizobium</taxon>
    </lineage>
</organism>
<comment type="caution">
    <text evidence="4">The sequence shown here is derived from an EMBL/GenBank/DDBJ whole genome shotgun (WGS) entry which is preliminary data.</text>
</comment>
<dbReference type="EMBL" id="LYBW01000055">
    <property type="protein sequence ID" value="ODR91674.1"/>
    <property type="molecule type" value="Genomic_DNA"/>
</dbReference>